<keyword evidence="6" id="KW-1185">Reference proteome</keyword>
<dbReference type="PROSITE" id="PS51155">
    <property type="entry name" value="CHIT_BIND_RR_2"/>
    <property type="match status" value="1"/>
</dbReference>
<dbReference type="GO" id="GO:0062129">
    <property type="term" value="C:chitin-based extracellular matrix"/>
    <property type="evidence" value="ECO:0007669"/>
    <property type="project" value="TreeGrafter"/>
</dbReference>
<dbReference type="OMA" id="GHENDTA"/>
<evidence type="ECO:0000313" key="6">
    <source>
        <dbReference type="Proteomes" id="UP000015103"/>
    </source>
</evidence>
<dbReference type="EnsemblMetazoa" id="RPRC010685-RA">
    <property type="protein sequence ID" value="RPRC010685-PA"/>
    <property type="gene ID" value="RPRC010685"/>
</dbReference>
<evidence type="ECO:0000256" key="3">
    <source>
        <dbReference type="SAM" id="SignalP"/>
    </source>
</evidence>
<dbReference type="InterPro" id="IPR050468">
    <property type="entry name" value="Cuticle_Struct_Prot"/>
</dbReference>
<dbReference type="GeneID" id="141451509"/>
<dbReference type="eggNOG" id="ENOG502SUB7">
    <property type="taxonomic scope" value="Eukaryota"/>
</dbReference>
<dbReference type="VEuPathDB" id="VectorBase:RPRC010685"/>
<organism evidence="4">
    <name type="scientific">Rhodnius prolixus</name>
    <name type="common">Triatomid bug</name>
    <dbReference type="NCBI Taxonomy" id="13249"/>
    <lineage>
        <taxon>Eukaryota</taxon>
        <taxon>Metazoa</taxon>
        <taxon>Ecdysozoa</taxon>
        <taxon>Arthropoda</taxon>
        <taxon>Hexapoda</taxon>
        <taxon>Insecta</taxon>
        <taxon>Pterygota</taxon>
        <taxon>Neoptera</taxon>
        <taxon>Paraneoptera</taxon>
        <taxon>Hemiptera</taxon>
        <taxon>Heteroptera</taxon>
        <taxon>Panheteroptera</taxon>
        <taxon>Cimicomorpha</taxon>
        <taxon>Reduviidae</taxon>
        <taxon>Triatominae</taxon>
        <taxon>Rhodnius</taxon>
    </lineage>
</organism>
<dbReference type="HOGENOM" id="CLU_065450_4_0_1"/>
<dbReference type="InParanoid" id="R4G2R2"/>
<evidence type="ECO:0000313" key="5">
    <source>
        <dbReference type="EnsemblMetazoa" id="RPRC010685-PA"/>
    </source>
</evidence>
<protein>
    <submittedName>
        <fullName evidence="4 5">Putative cuticular protein</fullName>
    </submittedName>
</protein>
<reference evidence="6" key="2">
    <citation type="submission" date="2015-04" db="EMBL/GenBank/DDBJ databases">
        <authorList>
            <person name="Wilson R.K."/>
            <person name="Warren W."/>
            <person name="Dotson E."/>
            <person name="Oliveira P.L."/>
        </authorList>
    </citation>
    <scope>NUCLEOTIDE SEQUENCE</scope>
</reference>
<proteinExistence type="evidence at transcript level"/>
<dbReference type="Proteomes" id="UP000015103">
    <property type="component" value="Unassembled WGS sequence"/>
</dbReference>
<dbReference type="PROSITE" id="PS00233">
    <property type="entry name" value="CHIT_BIND_RR_1"/>
    <property type="match status" value="1"/>
</dbReference>
<dbReference type="PRINTS" id="PR00947">
    <property type="entry name" value="CUTICLE"/>
</dbReference>
<keyword evidence="3" id="KW-0732">Signal</keyword>
<dbReference type="STRING" id="13249.R4G2R2"/>
<sequence>MYSVTMIVALAAITVGFPQSTERPEAFPLLSRIETRDEVGQYVLQYQVADGTVVSEQGILKLTPDMTDNVLVKQGSYKYTSPEGVPIEVTYTADELGFQPRSSAIPVQLPVPEPVFT</sequence>
<dbReference type="InterPro" id="IPR000618">
    <property type="entry name" value="Insect_cuticle"/>
</dbReference>
<dbReference type="AlphaFoldDB" id="R4G2R2"/>
<dbReference type="GO" id="GO:0008010">
    <property type="term" value="F:structural constituent of chitin-based larval cuticle"/>
    <property type="evidence" value="ECO:0007669"/>
    <property type="project" value="TreeGrafter"/>
</dbReference>
<evidence type="ECO:0000313" key="4">
    <source>
        <dbReference type="EMBL" id="JAA75129.1"/>
    </source>
</evidence>
<feature type="chain" id="PRO_5014108732" evidence="3">
    <location>
        <begin position="17"/>
        <end position="117"/>
    </location>
</feature>
<dbReference type="RefSeq" id="XP_073979048.1">
    <property type="nucleotide sequence ID" value="XM_074122947.1"/>
</dbReference>
<dbReference type="EMBL" id="GAHY01002381">
    <property type="protein sequence ID" value="JAA75129.1"/>
    <property type="molecule type" value="mRNA"/>
</dbReference>
<dbReference type="Pfam" id="PF00379">
    <property type="entry name" value="Chitin_bind_4"/>
    <property type="match status" value="1"/>
</dbReference>
<dbReference type="PANTHER" id="PTHR10380:SF173">
    <property type="entry name" value="CUTICULAR PROTEIN 47EF, ISOFORM C-RELATED"/>
    <property type="match status" value="1"/>
</dbReference>
<name>R4G2R2_RHOPR</name>
<evidence type="ECO:0000256" key="2">
    <source>
        <dbReference type="PROSITE-ProRule" id="PRU00497"/>
    </source>
</evidence>
<evidence type="ECO:0000256" key="1">
    <source>
        <dbReference type="ARBA" id="ARBA00022460"/>
    </source>
</evidence>
<dbReference type="InterPro" id="IPR031311">
    <property type="entry name" value="CHIT_BIND_RR_consensus"/>
</dbReference>
<dbReference type="PANTHER" id="PTHR10380">
    <property type="entry name" value="CUTICLE PROTEIN"/>
    <property type="match status" value="1"/>
</dbReference>
<reference evidence="4" key="1">
    <citation type="submission" date="2013-04" db="EMBL/GenBank/DDBJ databases">
        <title>An insight into the transcriptome of the digestive tract of the blood sucking bug, Rhodnius prolixus.</title>
        <authorList>
            <person name="Ribeiro J.M.C."/>
            <person name="Genta F.A."/>
            <person name="Sorgine M.H.F."/>
            <person name="Paiva-Silva G.O."/>
            <person name="Majerowicz D."/>
            <person name="Medeiros M."/>
            <person name="Koerich L."/>
            <person name="Terra W.R."/>
            <person name="Ferreira C."/>
            <person name="Pimentel A.C."/>
            <person name="Bisch P.M."/>
            <person name="Diniz M.M.P."/>
            <person name="Nascimento R."/>
            <person name="Salmon D."/>
            <person name="Silber A.M."/>
            <person name="Alves M."/>
            <person name="Oliveira M.F."/>
            <person name="Gondim K.C."/>
            <person name="Silva Neto M.A.C."/>
            <person name="Atella G.C."/>
            <person name="Araujo H."/>
            <person name="Dias F.S."/>
            <person name="Polycarpo C.R."/>
            <person name="Fampa P."/>
            <person name="Melo A.C."/>
            <person name="Tanaka A.S."/>
            <person name="Balczun C."/>
            <person name="Oliveira J.H.M."/>
            <person name="Goncalves R."/>
            <person name="Lazoski C."/>
            <person name="Pereira M.A."/>
            <person name="Rivera-Pomar R."/>
            <person name="Diambra L."/>
            <person name="Schaub G.A."/>
            <person name="Garcia E.S."/>
            <person name="Azambuja P."/>
            <person name="Braz G.R.C."/>
            <person name="Oliveira P.L."/>
        </authorList>
    </citation>
    <scope>NUCLEOTIDE SEQUENCE</scope>
</reference>
<feature type="signal peptide" evidence="3">
    <location>
        <begin position="1"/>
        <end position="16"/>
    </location>
</feature>
<keyword evidence="1 2" id="KW-0193">Cuticle</keyword>
<dbReference type="EMBL" id="ACPB03019136">
    <property type="status" value="NOT_ANNOTATED_CDS"/>
    <property type="molecule type" value="Genomic_DNA"/>
</dbReference>
<accession>R4G2R2</accession>
<reference evidence="5" key="3">
    <citation type="submission" date="2015-05" db="UniProtKB">
        <authorList>
            <consortium name="EnsemblMetazoa"/>
        </authorList>
    </citation>
    <scope>IDENTIFICATION</scope>
</reference>